<feature type="transmembrane region" description="Helical" evidence="7">
    <location>
        <begin position="512"/>
        <end position="535"/>
    </location>
</feature>
<keyword evidence="10" id="KW-1185">Reference proteome</keyword>
<feature type="region of interest" description="Disordered" evidence="6">
    <location>
        <begin position="274"/>
        <end position="353"/>
    </location>
</feature>
<feature type="transmembrane region" description="Helical" evidence="7">
    <location>
        <begin position="473"/>
        <end position="492"/>
    </location>
</feature>
<dbReference type="EMBL" id="JAPDMQ010000762">
    <property type="protein sequence ID" value="KAK0520684.1"/>
    <property type="molecule type" value="Genomic_DNA"/>
</dbReference>
<feature type="transmembrane region" description="Helical" evidence="7">
    <location>
        <begin position="547"/>
        <end position="567"/>
    </location>
</feature>
<organism evidence="9 10">
    <name type="scientific">Tilletia horrida</name>
    <dbReference type="NCBI Taxonomy" id="155126"/>
    <lineage>
        <taxon>Eukaryota</taxon>
        <taxon>Fungi</taxon>
        <taxon>Dikarya</taxon>
        <taxon>Basidiomycota</taxon>
        <taxon>Ustilaginomycotina</taxon>
        <taxon>Exobasidiomycetes</taxon>
        <taxon>Tilletiales</taxon>
        <taxon>Tilletiaceae</taxon>
        <taxon>Tilletia</taxon>
    </lineage>
</organism>
<proteinExistence type="predicted"/>
<feature type="transmembrane region" description="Helical" evidence="7">
    <location>
        <begin position="179"/>
        <end position="203"/>
    </location>
</feature>
<dbReference type="PROSITE" id="PS50850">
    <property type="entry name" value="MFS"/>
    <property type="match status" value="1"/>
</dbReference>
<keyword evidence="4 7" id="KW-1133">Transmembrane helix</keyword>
<dbReference type="GO" id="GO:0022857">
    <property type="term" value="F:transmembrane transporter activity"/>
    <property type="evidence" value="ECO:0007669"/>
    <property type="project" value="InterPro"/>
</dbReference>
<dbReference type="Proteomes" id="UP001176521">
    <property type="component" value="Unassembled WGS sequence"/>
</dbReference>
<gene>
    <name evidence="9" type="ORF">OC842_007020</name>
</gene>
<evidence type="ECO:0000256" key="1">
    <source>
        <dbReference type="ARBA" id="ARBA00004141"/>
    </source>
</evidence>
<feature type="transmembrane region" description="Helical" evidence="7">
    <location>
        <begin position="51"/>
        <end position="71"/>
    </location>
</feature>
<evidence type="ECO:0000256" key="5">
    <source>
        <dbReference type="ARBA" id="ARBA00023136"/>
    </source>
</evidence>
<evidence type="ECO:0000256" key="6">
    <source>
        <dbReference type="SAM" id="MobiDB-lite"/>
    </source>
</evidence>
<feature type="compositionally biased region" description="Basic and acidic residues" evidence="6">
    <location>
        <begin position="14"/>
        <end position="26"/>
    </location>
</feature>
<dbReference type="PANTHER" id="PTHR23504:SF15">
    <property type="entry name" value="MAJOR FACILITATOR SUPERFAMILY (MFS) PROFILE DOMAIN-CONTAINING PROTEIN"/>
    <property type="match status" value="1"/>
</dbReference>
<feature type="transmembrane region" description="Helical" evidence="7">
    <location>
        <begin position="147"/>
        <end position="167"/>
    </location>
</feature>
<comment type="subcellular location">
    <subcellularLocation>
        <location evidence="1">Membrane</location>
        <topology evidence="1">Multi-pass membrane protein</topology>
    </subcellularLocation>
</comment>
<dbReference type="PANTHER" id="PTHR23504">
    <property type="entry name" value="MAJOR FACILITATOR SUPERFAMILY DOMAIN-CONTAINING PROTEIN 10"/>
    <property type="match status" value="1"/>
</dbReference>
<dbReference type="InterPro" id="IPR020846">
    <property type="entry name" value="MFS_dom"/>
</dbReference>
<evidence type="ECO:0000256" key="7">
    <source>
        <dbReference type="SAM" id="Phobius"/>
    </source>
</evidence>
<dbReference type="SUPFAM" id="SSF103473">
    <property type="entry name" value="MFS general substrate transporter"/>
    <property type="match status" value="1"/>
</dbReference>
<keyword evidence="3 7" id="KW-0812">Transmembrane</keyword>
<sequence>MTAATLNHDNGPTDTRHTDDLEHAQEEGEQGLHPTTLVHPRTETPLPKRSLAIVFLIRLAEPINFAFILPFINSYVWDLGVTTDRTKVGVYAGWIESLFALSQLFTVLHWASLSDRIGRRPVLITGTLGLILSVTVFGLAQTYAWAIFARCLSGLLNGNVALLRSIVGELCDETNAAKAVVLLPLAWNTGAAVGPLIGGFLVFPARRFPTLFGNQDAPFYFNGLWWHRPYLLPCLLVASLSFVSFLVTVLFLPETLPSKVAEIERKKKEAALLKKKRKSMAANRGPREAGEEDDEDEERRPLLASGVDPNAPASSSSLAVRRNENGREREHSGTTTPGAPLSPRSPFLEYPDPNSSGISIGASARILPASTTTDTVLEEEEGESPSSSSMDILRIPHVRSVLLSFSALSFCGTGFEAVLVLFMYEPLDLGGIRFSASQTGTYLGIFAAFSMVVQTILAPMLIHRLGTTRLYRYALLCFPLMALLLPLASAVARWGSAGHAGGEEDPLPPPTFAAVYAIMILFGTLRCFIGFGYAANMLLGFSTMAGCIARACGPSLYTFLFSLTVGPPTTGPANYLRGWLIWAVLFASGVLAGLSTLWIKPIAQAVAEEEERRREGRRRREV</sequence>
<dbReference type="InterPro" id="IPR011701">
    <property type="entry name" value="MFS"/>
</dbReference>
<feature type="transmembrane region" description="Helical" evidence="7">
    <location>
        <begin position="579"/>
        <end position="599"/>
    </location>
</feature>
<feature type="transmembrane region" description="Helical" evidence="7">
    <location>
        <begin position="91"/>
        <end position="110"/>
    </location>
</feature>
<accession>A0AAN6JH34</accession>
<reference evidence="9" key="1">
    <citation type="journal article" date="2023" name="PhytoFront">
        <title>Draft Genome Resources of Seven Strains of Tilletia horrida, Causal Agent of Kernel Smut of Rice.</title>
        <authorList>
            <person name="Khanal S."/>
            <person name="Antony Babu S."/>
            <person name="Zhou X.G."/>
        </authorList>
    </citation>
    <scope>NUCLEOTIDE SEQUENCE</scope>
    <source>
        <strain evidence="9">TX3</strain>
    </source>
</reference>
<dbReference type="InterPro" id="IPR036259">
    <property type="entry name" value="MFS_trans_sf"/>
</dbReference>
<feature type="transmembrane region" description="Helical" evidence="7">
    <location>
        <begin position="400"/>
        <end position="422"/>
    </location>
</feature>
<evidence type="ECO:0000256" key="4">
    <source>
        <dbReference type="ARBA" id="ARBA00022989"/>
    </source>
</evidence>
<comment type="caution">
    <text evidence="9">The sequence shown here is derived from an EMBL/GenBank/DDBJ whole genome shotgun (WGS) entry which is preliminary data.</text>
</comment>
<feature type="compositionally biased region" description="Basic and acidic residues" evidence="6">
    <location>
        <begin position="321"/>
        <end position="332"/>
    </location>
</feature>
<evidence type="ECO:0000256" key="3">
    <source>
        <dbReference type="ARBA" id="ARBA00022692"/>
    </source>
</evidence>
<keyword evidence="2" id="KW-0813">Transport</keyword>
<evidence type="ECO:0000259" key="8">
    <source>
        <dbReference type="PROSITE" id="PS50850"/>
    </source>
</evidence>
<dbReference type="AlphaFoldDB" id="A0AAN6JH34"/>
<feature type="transmembrane region" description="Helical" evidence="7">
    <location>
        <begin position="122"/>
        <end position="141"/>
    </location>
</feature>
<keyword evidence="5 7" id="KW-0472">Membrane</keyword>
<feature type="domain" description="Major facilitator superfamily (MFS) profile" evidence="8">
    <location>
        <begin position="50"/>
        <end position="622"/>
    </location>
</feature>
<dbReference type="Gene3D" id="1.20.1250.20">
    <property type="entry name" value="MFS general substrate transporter like domains"/>
    <property type="match status" value="2"/>
</dbReference>
<feature type="compositionally biased region" description="Polar residues" evidence="6">
    <location>
        <begin position="1"/>
        <end position="13"/>
    </location>
</feature>
<feature type="transmembrane region" description="Helical" evidence="7">
    <location>
        <begin position="442"/>
        <end position="461"/>
    </location>
</feature>
<evidence type="ECO:0000256" key="2">
    <source>
        <dbReference type="ARBA" id="ARBA00022448"/>
    </source>
</evidence>
<evidence type="ECO:0000313" key="10">
    <source>
        <dbReference type="Proteomes" id="UP001176521"/>
    </source>
</evidence>
<feature type="region of interest" description="Disordered" evidence="6">
    <location>
        <begin position="1"/>
        <end position="43"/>
    </location>
</feature>
<protein>
    <recommendedName>
        <fullName evidence="8">Major facilitator superfamily (MFS) profile domain-containing protein</fullName>
    </recommendedName>
</protein>
<feature type="transmembrane region" description="Helical" evidence="7">
    <location>
        <begin position="230"/>
        <end position="252"/>
    </location>
</feature>
<dbReference type="GO" id="GO:0016020">
    <property type="term" value="C:membrane"/>
    <property type="evidence" value="ECO:0007669"/>
    <property type="project" value="UniProtKB-SubCell"/>
</dbReference>
<name>A0AAN6JH34_9BASI</name>
<dbReference type="Pfam" id="PF07690">
    <property type="entry name" value="MFS_1"/>
    <property type="match status" value="1"/>
</dbReference>
<evidence type="ECO:0000313" key="9">
    <source>
        <dbReference type="EMBL" id="KAK0520684.1"/>
    </source>
</evidence>